<accession>A0AAX4MXC9</accession>
<sequence>MLKRTFYRGESHMVFDIAQAWAQRGWKCKVQFYKGVWTITTEDTARV</sequence>
<keyword evidence="2" id="KW-1185">Reference proteome</keyword>
<protein>
    <submittedName>
        <fullName evidence="1">Uncharacterized protein</fullName>
    </submittedName>
</protein>
<name>A0AAX4MXC9_9CAUD</name>
<proteinExistence type="predicted"/>
<evidence type="ECO:0000313" key="1">
    <source>
        <dbReference type="EMBL" id="WYV99105.1"/>
    </source>
</evidence>
<organism evidence="1 2">
    <name type="scientific">Pseudomonas phage vB_PpuM-Amme-3</name>
    <dbReference type="NCBI Taxonomy" id="3132617"/>
    <lineage>
        <taxon>Viruses</taxon>
        <taxon>Duplodnaviria</taxon>
        <taxon>Heunggongvirae</taxon>
        <taxon>Uroviricota</taxon>
        <taxon>Caudoviricetes</taxon>
        <taxon>Vandenendeviridae</taxon>
        <taxon>Gorskivirinae</taxon>
        <taxon>Tartuvirus</taxon>
        <taxon>Tartuvirus amme3</taxon>
    </lineage>
</organism>
<evidence type="ECO:0000313" key="2">
    <source>
        <dbReference type="Proteomes" id="UP001438490"/>
    </source>
</evidence>
<gene>
    <name evidence="1" type="ORF">Amme3_00109</name>
</gene>
<dbReference type="EMBL" id="PP496413">
    <property type="protein sequence ID" value="WYV99105.1"/>
    <property type="molecule type" value="Genomic_DNA"/>
</dbReference>
<dbReference type="Proteomes" id="UP001438490">
    <property type="component" value="Segment"/>
</dbReference>
<reference evidence="1 2" key="1">
    <citation type="submission" date="2024-03" db="EMBL/GenBank/DDBJ databases">
        <title>Isolation and characterization of a phage collection against Pseudomonas putida.</title>
        <authorList>
            <person name="Brauer A."/>
            <person name="Rosendahl S."/>
            <person name="Kangsep A."/>
            <person name="Rikberg R."/>
            <person name="Lewanczyk A.C."/>
            <person name="Horak R."/>
            <person name="Tamman H."/>
        </authorList>
    </citation>
    <scope>NUCLEOTIDE SEQUENCE [LARGE SCALE GENOMIC DNA]</scope>
</reference>